<gene>
    <name evidence="2" type="ORF">dnm_069580</name>
</gene>
<reference evidence="2" key="1">
    <citation type="journal article" date="2021" name="Microb. Physiol.">
        <title>Proteogenomic Insights into the Physiology of Marine, Sulfate-Reducing, Filamentous Desulfonema limicola and Desulfonema magnum.</title>
        <authorList>
            <person name="Schnaars V."/>
            <person name="Wohlbrand L."/>
            <person name="Scheve S."/>
            <person name="Hinrichs C."/>
            <person name="Reinhardt R."/>
            <person name="Rabus R."/>
        </authorList>
    </citation>
    <scope>NUCLEOTIDE SEQUENCE</scope>
    <source>
        <strain evidence="2">4be13</strain>
    </source>
</reference>
<proteinExistence type="predicted"/>
<sequence length="233" mass="26128">MANIGTSPVLEHHPFDEALKILAFSQINLKDIFAQGASGVGDTQAKVKESLNGKTGVEVIAEAERVKQERKEEEKVQALKEIKELEEKRIKSENARKELSKFQVLRSRFYKEKQKFMGEQPIIEITVKNGTAHPVSRTYFKGILSSAGRSVPWLQESFNYEISGGLEAGEEATWKLAPNMFSAWGNVKAPEDAVLTVEVEQLDGADGNPLFSVKNFSQEDVKRLEKLKQKYGK</sequence>
<feature type="coiled-coil region" evidence="1">
    <location>
        <begin position="68"/>
        <end position="102"/>
    </location>
</feature>
<name>A0A975GRC7_9BACT</name>
<protein>
    <submittedName>
        <fullName evidence="2">Uncharacterized protein</fullName>
    </submittedName>
</protein>
<dbReference type="AlphaFoldDB" id="A0A975GRC7"/>
<evidence type="ECO:0000313" key="3">
    <source>
        <dbReference type="Proteomes" id="UP000663722"/>
    </source>
</evidence>
<dbReference type="RefSeq" id="WP_207678891.1">
    <property type="nucleotide sequence ID" value="NZ_CP061800.1"/>
</dbReference>
<evidence type="ECO:0000313" key="2">
    <source>
        <dbReference type="EMBL" id="QTA90896.1"/>
    </source>
</evidence>
<evidence type="ECO:0000256" key="1">
    <source>
        <dbReference type="SAM" id="Coils"/>
    </source>
</evidence>
<keyword evidence="3" id="KW-1185">Reference proteome</keyword>
<dbReference type="Proteomes" id="UP000663722">
    <property type="component" value="Chromosome"/>
</dbReference>
<accession>A0A975GRC7</accession>
<keyword evidence="1" id="KW-0175">Coiled coil</keyword>
<dbReference type="EMBL" id="CP061800">
    <property type="protein sequence ID" value="QTA90896.1"/>
    <property type="molecule type" value="Genomic_DNA"/>
</dbReference>
<organism evidence="2 3">
    <name type="scientific">Desulfonema magnum</name>
    <dbReference type="NCBI Taxonomy" id="45655"/>
    <lineage>
        <taxon>Bacteria</taxon>
        <taxon>Pseudomonadati</taxon>
        <taxon>Thermodesulfobacteriota</taxon>
        <taxon>Desulfobacteria</taxon>
        <taxon>Desulfobacterales</taxon>
        <taxon>Desulfococcaceae</taxon>
        <taxon>Desulfonema</taxon>
    </lineage>
</organism>
<dbReference type="KEGG" id="dmm:dnm_069580"/>